<keyword evidence="1" id="KW-0732">Signal</keyword>
<dbReference type="Proteomes" id="UP000039865">
    <property type="component" value="Unassembled WGS sequence"/>
</dbReference>
<protein>
    <submittedName>
        <fullName evidence="2">Uncharacterized protein</fullName>
    </submittedName>
</protein>
<evidence type="ECO:0000256" key="1">
    <source>
        <dbReference type="SAM" id="SignalP"/>
    </source>
</evidence>
<name>A0A077ZYR9_STYLE</name>
<accession>A0A077ZYR9</accession>
<dbReference type="EMBL" id="CCKQ01003638">
    <property type="protein sequence ID" value="CDW74762.1"/>
    <property type="molecule type" value="Genomic_DNA"/>
</dbReference>
<reference evidence="2 3" key="1">
    <citation type="submission" date="2014-06" db="EMBL/GenBank/DDBJ databases">
        <authorList>
            <person name="Swart Estienne"/>
        </authorList>
    </citation>
    <scope>NUCLEOTIDE SEQUENCE [LARGE SCALE GENOMIC DNA]</scope>
    <source>
        <strain evidence="2 3">130c</strain>
    </source>
</reference>
<dbReference type="AlphaFoldDB" id="A0A077ZYR9"/>
<sequence>MNKSRILLLIALTLALAASVEINKNLAQAESSVQQEEALNEAMAYQAGGRLNLNYLYRIWQQRVLNYIRYNGLYLGNRWVIREEGTGSYEALVFRDYRSGGDKRYAMFKNLYVDLY</sequence>
<feature type="chain" id="PRO_5001729142" evidence="1">
    <location>
        <begin position="20"/>
        <end position="116"/>
    </location>
</feature>
<keyword evidence="3" id="KW-1185">Reference proteome</keyword>
<organism evidence="2 3">
    <name type="scientific">Stylonychia lemnae</name>
    <name type="common">Ciliate</name>
    <dbReference type="NCBI Taxonomy" id="5949"/>
    <lineage>
        <taxon>Eukaryota</taxon>
        <taxon>Sar</taxon>
        <taxon>Alveolata</taxon>
        <taxon>Ciliophora</taxon>
        <taxon>Intramacronucleata</taxon>
        <taxon>Spirotrichea</taxon>
        <taxon>Stichotrichia</taxon>
        <taxon>Sporadotrichida</taxon>
        <taxon>Oxytrichidae</taxon>
        <taxon>Stylonychinae</taxon>
        <taxon>Stylonychia</taxon>
    </lineage>
</organism>
<evidence type="ECO:0000313" key="3">
    <source>
        <dbReference type="Proteomes" id="UP000039865"/>
    </source>
</evidence>
<feature type="signal peptide" evidence="1">
    <location>
        <begin position="1"/>
        <end position="19"/>
    </location>
</feature>
<dbReference type="OrthoDB" id="2673191at2759"/>
<dbReference type="InParanoid" id="A0A077ZYR9"/>
<evidence type="ECO:0000313" key="2">
    <source>
        <dbReference type="EMBL" id="CDW74762.1"/>
    </source>
</evidence>
<gene>
    <name evidence="2" type="primary">Contig14081.g15013</name>
    <name evidence="2" type="ORF">STYLEM_3745</name>
</gene>
<proteinExistence type="predicted"/>